<gene>
    <name evidence="7" type="ORF">ETSY2_52775</name>
</gene>
<accession>W4L481</accession>
<feature type="transmembrane region" description="Helical" evidence="4">
    <location>
        <begin position="101"/>
        <end position="126"/>
    </location>
</feature>
<dbReference type="Pfam" id="PF01957">
    <property type="entry name" value="NfeD"/>
    <property type="match status" value="1"/>
</dbReference>
<dbReference type="PANTHER" id="PTHR33507">
    <property type="entry name" value="INNER MEMBRANE PROTEIN YBBJ"/>
    <property type="match status" value="1"/>
</dbReference>
<dbReference type="HOGENOM" id="CLU_087257_0_2_7"/>
<dbReference type="Proteomes" id="UP000019140">
    <property type="component" value="Unassembled WGS sequence"/>
</dbReference>
<dbReference type="GO" id="GO:0005886">
    <property type="term" value="C:plasma membrane"/>
    <property type="evidence" value="ECO:0007669"/>
    <property type="project" value="TreeGrafter"/>
</dbReference>
<feature type="non-terminal residue" evidence="7">
    <location>
        <position position="1"/>
    </location>
</feature>
<evidence type="ECO:0000256" key="1">
    <source>
        <dbReference type="ARBA" id="ARBA00022692"/>
    </source>
</evidence>
<dbReference type="InterPro" id="IPR002810">
    <property type="entry name" value="NfeD-like_C"/>
</dbReference>
<dbReference type="InterPro" id="IPR056739">
    <property type="entry name" value="NfeD_membrane"/>
</dbReference>
<dbReference type="InterPro" id="IPR052165">
    <property type="entry name" value="Membrane_assoc_protease"/>
</dbReference>
<evidence type="ECO:0000259" key="6">
    <source>
        <dbReference type="Pfam" id="PF24961"/>
    </source>
</evidence>
<evidence type="ECO:0000313" key="7">
    <source>
        <dbReference type="EMBL" id="ETW92704.1"/>
    </source>
</evidence>
<evidence type="ECO:0000259" key="5">
    <source>
        <dbReference type="Pfam" id="PF01957"/>
    </source>
</evidence>
<protein>
    <submittedName>
        <fullName evidence="7">Uncharacterized protein</fullName>
    </submittedName>
</protein>
<dbReference type="PATRIC" id="fig|1429439.4.peg.8536"/>
<keyword evidence="8" id="KW-1185">Reference proteome</keyword>
<feature type="domain" description="NfeD-like C-terminal" evidence="5">
    <location>
        <begin position="161"/>
        <end position="212"/>
    </location>
</feature>
<dbReference type="PANTHER" id="PTHR33507:SF3">
    <property type="entry name" value="INNER MEMBRANE PROTEIN YBBJ"/>
    <property type="match status" value="1"/>
</dbReference>
<keyword evidence="2 4" id="KW-1133">Transmembrane helix</keyword>
<evidence type="ECO:0000313" key="8">
    <source>
        <dbReference type="Proteomes" id="UP000019140"/>
    </source>
</evidence>
<sequence>PVPAILLLVGCLALWVEFIEPGFGLGGIIGLMCLGLFFGSHHLIGLAGWEEALLIGLGFVFLAVEFFVIPGFGIAGILGIIALGAGMYLSLLGTYPTSAEVWYAGLSVLSVIILVLIGIFGMLTLFTYKPGWSRLSLGTHLQRGAGREASSQALASSPWLGVSGLTETPLMPSGAGVFRGQRLDIISEGEYVPVETPVTIVRVEGHRMVVRRTSPITS</sequence>
<proteinExistence type="predicted"/>
<comment type="caution">
    <text evidence="7">The sequence shown here is derived from an EMBL/GenBank/DDBJ whole genome shotgun (WGS) entry which is preliminary data.</text>
</comment>
<dbReference type="EMBL" id="AZHX01002816">
    <property type="protein sequence ID" value="ETW92704.1"/>
    <property type="molecule type" value="Genomic_DNA"/>
</dbReference>
<feature type="transmembrane region" description="Helical" evidence="4">
    <location>
        <begin position="56"/>
        <end position="89"/>
    </location>
</feature>
<name>W4L481_9BACT</name>
<evidence type="ECO:0000256" key="3">
    <source>
        <dbReference type="ARBA" id="ARBA00023136"/>
    </source>
</evidence>
<keyword evidence="3 4" id="KW-0472">Membrane</keyword>
<evidence type="ECO:0000256" key="4">
    <source>
        <dbReference type="SAM" id="Phobius"/>
    </source>
</evidence>
<feature type="transmembrane region" description="Helical" evidence="4">
    <location>
        <begin position="28"/>
        <end position="49"/>
    </location>
</feature>
<organism evidence="7 8">
    <name type="scientific">Candidatus Entotheonella gemina</name>
    <dbReference type="NCBI Taxonomy" id="1429439"/>
    <lineage>
        <taxon>Bacteria</taxon>
        <taxon>Pseudomonadati</taxon>
        <taxon>Nitrospinota/Tectimicrobiota group</taxon>
        <taxon>Candidatus Tectimicrobiota</taxon>
        <taxon>Candidatus Entotheonellia</taxon>
        <taxon>Candidatus Entotheonellales</taxon>
        <taxon>Candidatus Entotheonellaceae</taxon>
        <taxon>Candidatus Entotheonella</taxon>
    </lineage>
</organism>
<dbReference type="AlphaFoldDB" id="W4L481"/>
<reference evidence="7 8" key="1">
    <citation type="journal article" date="2014" name="Nature">
        <title>An environmental bacterial taxon with a large and distinct metabolic repertoire.</title>
        <authorList>
            <person name="Wilson M.C."/>
            <person name="Mori T."/>
            <person name="Ruckert C."/>
            <person name="Uria A.R."/>
            <person name="Helf M.J."/>
            <person name="Takada K."/>
            <person name="Gernert C."/>
            <person name="Steffens U.A."/>
            <person name="Heycke N."/>
            <person name="Schmitt S."/>
            <person name="Rinke C."/>
            <person name="Helfrich E.J."/>
            <person name="Brachmann A.O."/>
            <person name="Gurgui C."/>
            <person name="Wakimoto T."/>
            <person name="Kracht M."/>
            <person name="Crusemann M."/>
            <person name="Hentschel U."/>
            <person name="Abe I."/>
            <person name="Matsunaga S."/>
            <person name="Kalinowski J."/>
            <person name="Takeyama H."/>
            <person name="Piel J."/>
        </authorList>
    </citation>
    <scope>NUCLEOTIDE SEQUENCE [LARGE SCALE GENOMIC DNA]</scope>
    <source>
        <strain evidence="8">TSY2</strain>
    </source>
</reference>
<dbReference type="Pfam" id="PF24961">
    <property type="entry name" value="NfeD_membrane"/>
    <property type="match status" value="1"/>
</dbReference>
<feature type="domain" description="NfeD integral membrane" evidence="6">
    <location>
        <begin position="3"/>
        <end position="123"/>
    </location>
</feature>
<keyword evidence="1 4" id="KW-0812">Transmembrane</keyword>
<evidence type="ECO:0000256" key="2">
    <source>
        <dbReference type="ARBA" id="ARBA00022989"/>
    </source>
</evidence>